<accession>A0A0B0N5P7</accession>
<gene>
    <name evidence="1" type="ORF">F383_34381</name>
</gene>
<proteinExistence type="predicted"/>
<protein>
    <submittedName>
        <fullName evidence="1">Uncharacterized protein</fullName>
    </submittedName>
</protein>
<keyword evidence="2" id="KW-1185">Reference proteome</keyword>
<evidence type="ECO:0000313" key="1">
    <source>
        <dbReference type="EMBL" id="KHG07174.1"/>
    </source>
</evidence>
<evidence type="ECO:0000313" key="2">
    <source>
        <dbReference type="Proteomes" id="UP000032142"/>
    </source>
</evidence>
<comment type="caution">
    <text evidence="1">The sequence shown here is derived from an EMBL/GenBank/DDBJ whole genome shotgun (WGS) entry which is preliminary data.</text>
</comment>
<organism evidence="1 2">
    <name type="scientific">Gossypium arboreum</name>
    <name type="common">Tree cotton</name>
    <name type="synonym">Gossypium nanking</name>
    <dbReference type="NCBI Taxonomy" id="29729"/>
    <lineage>
        <taxon>Eukaryota</taxon>
        <taxon>Viridiplantae</taxon>
        <taxon>Streptophyta</taxon>
        <taxon>Embryophyta</taxon>
        <taxon>Tracheophyta</taxon>
        <taxon>Spermatophyta</taxon>
        <taxon>Magnoliopsida</taxon>
        <taxon>eudicotyledons</taxon>
        <taxon>Gunneridae</taxon>
        <taxon>Pentapetalae</taxon>
        <taxon>rosids</taxon>
        <taxon>malvids</taxon>
        <taxon>Malvales</taxon>
        <taxon>Malvaceae</taxon>
        <taxon>Malvoideae</taxon>
        <taxon>Gossypium</taxon>
    </lineage>
</organism>
<dbReference type="Proteomes" id="UP000032142">
    <property type="component" value="Unassembled WGS sequence"/>
</dbReference>
<sequence length="34" mass="4047">MRHWMSIYYFGFIQRGTRCQTGVLVGFVYPSESE</sequence>
<reference evidence="2" key="1">
    <citation type="submission" date="2014-09" db="EMBL/GenBank/DDBJ databases">
        <authorList>
            <person name="Mudge J."/>
            <person name="Ramaraj T."/>
            <person name="Lindquist I.E."/>
            <person name="Bharti A.K."/>
            <person name="Sundararajan A."/>
            <person name="Cameron C.T."/>
            <person name="Woodward J.E."/>
            <person name="May G.D."/>
            <person name="Brubaker C."/>
            <person name="Broadhvest J."/>
            <person name="Wilkins T.A."/>
        </authorList>
    </citation>
    <scope>NUCLEOTIDE SEQUENCE</scope>
    <source>
        <strain evidence="2">cv. AKA8401</strain>
    </source>
</reference>
<dbReference type="EMBL" id="JRRC01469228">
    <property type="protein sequence ID" value="KHG07174.1"/>
    <property type="molecule type" value="Genomic_DNA"/>
</dbReference>
<dbReference type="AlphaFoldDB" id="A0A0B0N5P7"/>
<name>A0A0B0N5P7_GOSAR</name>